<dbReference type="GO" id="GO:1902670">
    <property type="term" value="F:carbon dioxide binding"/>
    <property type="evidence" value="ECO:0007669"/>
    <property type="project" value="TreeGrafter"/>
</dbReference>
<dbReference type="Gene3D" id="2.30.30.140">
    <property type="match status" value="1"/>
</dbReference>
<dbReference type="Pfam" id="PF01455">
    <property type="entry name" value="HupF_HypC"/>
    <property type="match status" value="1"/>
</dbReference>
<proteinExistence type="inferred from homology"/>
<evidence type="ECO:0000256" key="3">
    <source>
        <dbReference type="ARBA" id="ARBA00071976"/>
    </source>
</evidence>
<dbReference type="GO" id="GO:0051604">
    <property type="term" value="P:protein maturation"/>
    <property type="evidence" value="ECO:0007669"/>
    <property type="project" value="TreeGrafter"/>
</dbReference>
<dbReference type="SUPFAM" id="SSF159127">
    <property type="entry name" value="HupF/HypC-like"/>
    <property type="match status" value="1"/>
</dbReference>
<name>A0A1H6HHP2_MAGFU</name>
<dbReference type="NCBIfam" id="TIGR00074">
    <property type="entry name" value="hypC_hupF"/>
    <property type="match status" value="1"/>
</dbReference>
<organism evidence="4 5">
    <name type="scientific">Magnetospirillum fulvum</name>
    <name type="common">Rhodospirillum fulvum</name>
    <dbReference type="NCBI Taxonomy" id="1082"/>
    <lineage>
        <taxon>Bacteria</taxon>
        <taxon>Pseudomonadati</taxon>
        <taxon>Pseudomonadota</taxon>
        <taxon>Alphaproteobacteria</taxon>
        <taxon>Rhodospirillales</taxon>
        <taxon>Rhodospirillaceae</taxon>
        <taxon>Magnetospirillum</taxon>
    </lineage>
</organism>
<evidence type="ECO:0000313" key="4">
    <source>
        <dbReference type="EMBL" id="SEH35309.1"/>
    </source>
</evidence>
<comment type="function">
    <text evidence="2">Involved in the maturation of [NiFe] hydrogenases. Involved in the biosynthesis of the Fe(CN)(2)CO cofactor.</text>
</comment>
<dbReference type="RefSeq" id="WP_074767632.1">
    <property type="nucleotide sequence ID" value="NZ_FNWO01000006.1"/>
</dbReference>
<reference evidence="5" key="1">
    <citation type="submission" date="2016-10" db="EMBL/GenBank/DDBJ databases">
        <authorList>
            <person name="Varghese N."/>
            <person name="Submissions S."/>
        </authorList>
    </citation>
    <scope>NUCLEOTIDE SEQUENCE [LARGE SCALE GENOMIC DNA]</scope>
    <source>
        <strain evidence="5">DSM 13234</strain>
    </source>
</reference>
<dbReference type="AlphaFoldDB" id="A0A1H6HHP2"/>
<keyword evidence="5" id="KW-1185">Reference proteome</keyword>
<dbReference type="GO" id="GO:0005506">
    <property type="term" value="F:iron ion binding"/>
    <property type="evidence" value="ECO:0007669"/>
    <property type="project" value="TreeGrafter"/>
</dbReference>
<accession>A0A1H6HHP2</accession>
<comment type="similarity">
    <text evidence="1">Belongs to the HupF/HypC family.</text>
</comment>
<evidence type="ECO:0000256" key="2">
    <source>
        <dbReference type="ARBA" id="ARBA00053969"/>
    </source>
</evidence>
<dbReference type="PANTHER" id="PTHR35177">
    <property type="entry name" value="HYDROGENASE MATURATION FACTOR HYBG"/>
    <property type="match status" value="1"/>
</dbReference>
<protein>
    <recommendedName>
        <fullName evidence="3">Hydrogenase maturation factor HypC</fullName>
    </recommendedName>
</protein>
<dbReference type="PRINTS" id="PR00445">
    <property type="entry name" value="HUPFHYPC"/>
</dbReference>
<gene>
    <name evidence="4" type="ORF">SAMN04244559_01748</name>
</gene>
<dbReference type="EMBL" id="FNWO01000006">
    <property type="protein sequence ID" value="SEH35309.1"/>
    <property type="molecule type" value="Genomic_DNA"/>
</dbReference>
<dbReference type="OrthoDB" id="9806017at2"/>
<dbReference type="FunFam" id="2.30.30.140:FF:000022">
    <property type="entry name" value="Hydrogenase assembly chaperone HybG"/>
    <property type="match status" value="1"/>
</dbReference>
<evidence type="ECO:0000256" key="1">
    <source>
        <dbReference type="ARBA" id="ARBA00006018"/>
    </source>
</evidence>
<dbReference type="Proteomes" id="UP000182983">
    <property type="component" value="Unassembled WGS sequence"/>
</dbReference>
<sequence length="78" mass="8255">MCLAIPAEVIDLLPDEMARVSLDGIVKTISVGLLDEVAVGDYVVVHVGHALARIDEAEARRTLALIAEMGQMAAEAAR</sequence>
<evidence type="ECO:0000313" key="5">
    <source>
        <dbReference type="Proteomes" id="UP000182983"/>
    </source>
</evidence>
<dbReference type="PANTHER" id="PTHR35177:SF2">
    <property type="entry name" value="HYDROGENASE MATURATION FACTOR HYBG"/>
    <property type="match status" value="1"/>
</dbReference>
<dbReference type="InterPro" id="IPR001109">
    <property type="entry name" value="Hydrogenase_HupF/HypC"/>
</dbReference>